<reference evidence="4 5" key="1">
    <citation type="submission" date="2021-12" db="EMBL/GenBank/DDBJ databases">
        <title>High titer production of polyol ester of fatty acids by Rhodotorula paludigena BS15 towards product separation-free biomass refinery.</title>
        <authorList>
            <person name="Mano J."/>
            <person name="Ono H."/>
            <person name="Tanaka T."/>
            <person name="Naito K."/>
            <person name="Sushida H."/>
            <person name="Ike M."/>
            <person name="Tokuyasu K."/>
            <person name="Kitaoka M."/>
        </authorList>
    </citation>
    <scope>NUCLEOTIDE SEQUENCE [LARGE SCALE GENOMIC DNA]</scope>
    <source>
        <strain evidence="4 5">BS15</strain>
    </source>
</reference>
<dbReference type="SUPFAM" id="SSF52540">
    <property type="entry name" value="P-loop containing nucleoside triphosphate hydrolases"/>
    <property type="match status" value="1"/>
</dbReference>
<dbReference type="AlphaFoldDB" id="A0AAV5GUJ7"/>
<proteinExistence type="predicted"/>
<comment type="caution">
    <text evidence="4">The sequence shown here is derived from an EMBL/GenBank/DDBJ whole genome shotgun (WGS) entry which is preliminary data.</text>
</comment>
<dbReference type="GO" id="GO:0000027">
    <property type="term" value="P:ribosomal large subunit assembly"/>
    <property type="evidence" value="ECO:0007669"/>
    <property type="project" value="TreeGrafter"/>
</dbReference>
<evidence type="ECO:0000256" key="1">
    <source>
        <dbReference type="ARBA" id="ARBA00022741"/>
    </source>
</evidence>
<dbReference type="InterPro" id="IPR011704">
    <property type="entry name" value="ATPase_dyneun-rel_AAA"/>
</dbReference>
<dbReference type="Proteomes" id="UP001342314">
    <property type="component" value="Unassembled WGS sequence"/>
</dbReference>
<dbReference type="Gene3D" id="3.40.50.300">
    <property type="entry name" value="P-loop containing nucleotide triphosphate hydrolases"/>
    <property type="match status" value="1"/>
</dbReference>
<feature type="domain" description="ATPase dynein-related AAA" evidence="3">
    <location>
        <begin position="127"/>
        <end position="225"/>
    </location>
</feature>
<organism evidence="4 5">
    <name type="scientific">Rhodotorula paludigena</name>
    <dbReference type="NCBI Taxonomy" id="86838"/>
    <lineage>
        <taxon>Eukaryota</taxon>
        <taxon>Fungi</taxon>
        <taxon>Dikarya</taxon>
        <taxon>Basidiomycota</taxon>
        <taxon>Pucciniomycotina</taxon>
        <taxon>Microbotryomycetes</taxon>
        <taxon>Sporidiobolales</taxon>
        <taxon>Sporidiobolaceae</taxon>
        <taxon>Rhodotorula</taxon>
    </lineage>
</organism>
<dbReference type="GO" id="GO:0005634">
    <property type="term" value="C:nucleus"/>
    <property type="evidence" value="ECO:0007669"/>
    <property type="project" value="TreeGrafter"/>
</dbReference>
<accession>A0AAV5GUJ7</accession>
<evidence type="ECO:0000259" key="3">
    <source>
        <dbReference type="Pfam" id="PF07728"/>
    </source>
</evidence>
<keyword evidence="1" id="KW-0547">Nucleotide-binding</keyword>
<protein>
    <recommendedName>
        <fullName evidence="3">ATPase dynein-related AAA domain-containing protein</fullName>
    </recommendedName>
</protein>
<dbReference type="PANTHER" id="PTHR48103:SF2">
    <property type="entry name" value="MIDASIN"/>
    <property type="match status" value="1"/>
</dbReference>
<gene>
    <name evidence="4" type="ORF">Rhopal_006637-T1</name>
</gene>
<evidence type="ECO:0000256" key="2">
    <source>
        <dbReference type="ARBA" id="ARBA00022840"/>
    </source>
</evidence>
<sequence length="226" mass="25146">MPSHVSMRTLACALTYAAEIALTFGCADFVTTFTILRHEKSQVVVRGLIDKHVVQSAKNPRSIMERVPTKPAAMADALRIHHYWLEQGQHEPDDPDNYILAPKVKAKVCDLARAVLMRRVPVLIQSPTSAGKTSVVEYLAKQTGHRFVRIDNHEHADIQEYVGTYVSDAHSGKLVFQEGVLVRALHNGDWIALDELNLAPTDVLEALARLLDDNRKLVIPETGEVV</sequence>
<dbReference type="EMBL" id="BQKY01000014">
    <property type="protein sequence ID" value="GJN93580.1"/>
    <property type="molecule type" value="Genomic_DNA"/>
</dbReference>
<name>A0AAV5GUJ7_9BASI</name>
<dbReference type="GO" id="GO:0000055">
    <property type="term" value="P:ribosomal large subunit export from nucleus"/>
    <property type="evidence" value="ECO:0007669"/>
    <property type="project" value="TreeGrafter"/>
</dbReference>
<dbReference type="GO" id="GO:0016887">
    <property type="term" value="F:ATP hydrolysis activity"/>
    <property type="evidence" value="ECO:0007669"/>
    <property type="project" value="InterPro"/>
</dbReference>
<dbReference type="GO" id="GO:0030687">
    <property type="term" value="C:preribosome, large subunit precursor"/>
    <property type="evidence" value="ECO:0007669"/>
    <property type="project" value="TreeGrafter"/>
</dbReference>
<evidence type="ECO:0000313" key="4">
    <source>
        <dbReference type="EMBL" id="GJN93580.1"/>
    </source>
</evidence>
<keyword evidence="2" id="KW-0067">ATP-binding</keyword>
<dbReference type="InterPro" id="IPR027417">
    <property type="entry name" value="P-loop_NTPase"/>
</dbReference>
<dbReference type="PANTHER" id="PTHR48103">
    <property type="entry name" value="MIDASIN-RELATED"/>
    <property type="match status" value="1"/>
</dbReference>
<evidence type="ECO:0000313" key="5">
    <source>
        <dbReference type="Proteomes" id="UP001342314"/>
    </source>
</evidence>
<keyword evidence="5" id="KW-1185">Reference proteome</keyword>
<dbReference type="GO" id="GO:0005524">
    <property type="term" value="F:ATP binding"/>
    <property type="evidence" value="ECO:0007669"/>
    <property type="project" value="UniProtKB-KW"/>
</dbReference>
<dbReference type="Pfam" id="PF07728">
    <property type="entry name" value="AAA_5"/>
    <property type="match status" value="1"/>
</dbReference>